<accession>A0ABV8IGY7</accession>
<proteinExistence type="predicted"/>
<dbReference type="EMBL" id="JBHSBL010000002">
    <property type="protein sequence ID" value="MFC4063498.1"/>
    <property type="molecule type" value="Genomic_DNA"/>
</dbReference>
<evidence type="ECO:0000256" key="1">
    <source>
        <dbReference type="SAM" id="MobiDB-lite"/>
    </source>
</evidence>
<comment type="caution">
    <text evidence="2">The sequence shown here is derived from an EMBL/GenBank/DDBJ whole genome shotgun (WGS) entry which is preliminary data.</text>
</comment>
<gene>
    <name evidence="2" type="ORF">ACFO0C_01045</name>
</gene>
<organism evidence="2 3">
    <name type="scientific">Actinoplanes subglobosus</name>
    <dbReference type="NCBI Taxonomy" id="1547892"/>
    <lineage>
        <taxon>Bacteria</taxon>
        <taxon>Bacillati</taxon>
        <taxon>Actinomycetota</taxon>
        <taxon>Actinomycetes</taxon>
        <taxon>Micromonosporales</taxon>
        <taxon>Micromonosporaceae</taxon>
        <taxon>Actinoplanes</taxon>
    </lineage>
</organism>
<evidence type="ECO:0000313" key="3">
    <source>
        <dbReference type="Proteomes" id="UP001595867"/>
    </source>
</evidence>
<feature type="region of interest" description="Disordered" evidence="1">
    <location>
        <begin position="303"/>
        <end position="344"/>
    </location>
</feature>
<protein>
    <recommendedName>
        <fullName evidence="4">Band 7 domain-containing protein</fullName>
    </recommendedName>
</protein>
<keyword evidence="3" id="KW-1185">Reference proteome</keyword>
<evidence type="ECO:0000313" key="2">
    <source>
        <dbReference type="EMBL" id="MFC4063498.1"/>
    </source>
</evidence>
<reference evidence="3" key="1">
    <citation type="journal article" date="2019" name="Int. J. Syst. Evol. Microbiol.">
        <title>The Global Catalogue of Microorganisms (GCM) 10K type strain sequencing project: providing services to taxonomists for standard genome sequencing and annotation.</title>
        <authorList>
            <consortium name="The Broad Institute Genomics Platform"/>
            <consortium name="The Broad Institute Genome Sequencing Center for Infectious Disease"/>
            <person name="Wu L."/>
            <person name="Ma J."/>
        </authorList>
    </citation>
    <scope>NUCLEOTIDE SEQUENCE [LARGE SCALE GENOMIC DNA]</scope>
    <source>
        <strain evidence="3">TBRC 5832</strain>
    </source>
</reference>
<dbReference type="Proteomes" id="UP001595867">
    <property type="component" value="Unassembled WGS sequence"/>
</dbReference>
<evidence type="ECO:0008006" key="4">
    <source>
        <dbReference type="Google" id="ProtNLM"/>
    </source>
</evidence>
<sequence length="344" mass="38783">MTDIFNPILASEAAFFPAARDADVARPGVRVVYTDNEGSVVRLDDKLSRWIRRIAGFNWMRHYIDIGDHRLNVELRGRQLPARGEATFFEATLDIGFRVADAAEVVRRNLVLGDTAIINPIIAQMRPIARQFEIEESLLAEETINSKLGAGFSLPEGIRIYHLNVRLAPDEAARAHLTKMRENERAREIDAQRHDDELSRTDRENAIKQRQHAAELDRYKTALEAVDGLNLDPYQLLLAHVAEHPQDTQGTFDLLMRVWEAGIKQEDTRDARSTELLRHLIQIGAVQAADIERFRDELTDHVRRTSTPKRRAGASWDAPPVIPNGVQLGPVNEHPPATGDDDAP</sequence>
<name>A0ABV8IGY7_9ACTN</name>
<dbReference type="RefSeq" id="WP_378064505.1">
    <property type="nucleotide sequence ID" value="NZ_JBHSBL010000002.1"/>
</dbReference>